<protein>
    <submittedName>
        <fullName evidence="7">Cohesin subunit rad21</fullName>
    </submittedName>
</protein>
<accession>A0A5N5QVE6</accession>
<dbReference type="InterPro" id="IPR006909">
    <property type="entry name" value="Rad21/Rec8_C_eu"/>
</dbReference>
<dbReference type="Proteomes" id="UP000383932">
    <property type="component" value="Unassembled WGS sequence"/>
</dbReference>
<dbReference type="Pfam" id="PF04824">
    <property type="entry name" value="Rad21_Rec8"/>
    <property type="match status" value="1"/>
</dbReference>
<name>A0A5N5QVE6_9AGAM</name>
<dbReference type="GO" id="GO:1990414">
    <property type="term" value="P:replication-born double-strand break repair via sister chromatid exchange"/>
    <property type="evidence" value="ECO:0007669"/>
    <property type="project" value="TreeGrafter"/>
</dbReference>
<feature type="region of interest" description="Disordered" evidence="4">
    <location>
        <begin position="683"/>
        <end position="712"/>
    </location>
</feature>
<organism evidence="7 8">
    <name type="scientific">Ceratobasidium theobromae</name>
    <dbReference type="NCBI Taxonomy" id="1582974"/>
    <lineage>
        <taxon>Eukaryota</taxon>
        <taxon>Fungi</taxon>
        <taxon>Dikarya</taxon>
        <taxon>Basidiomycota</taxon>
        <taxon>Agaricomycotina</taxon>
        <taxon>Agaricomycetes</taxon>
        <taxon>Cantharellales</taxon>
        <taxon>Ceratobasidiaceae</taxon>
        <taxon>Ceratobasidium</taxon>
    </lineage>
</organism>
<dbReference type="InterPro" id="IPR023093">
    <property type="entry name" value="ScpA-like_C"/>
</dbReference>
<feature type="domain" description="Rad21/Rec8-like protein N-terminal" evidence="6">
    <location>
        <begin position="1"/>
        <end position="101"/>
    </location>
</feature>
<dbReference type="Gene3D" id="1.10.10.580">
    <property type="entry name" value="Structural maintenance of chromosome 1. Chain E"/>
    <property type="match status" value="1"/>
</dbReference>
<dbReference type="EMBL" id="SSOP01000012">
    <property type="protein sequence ID" value="KAB5595146.1"/>
    <property type="molecule type" value="Genomic_DNA"/>
</dbReference>
<comment type="caution">
    <text evidence="7">The sequence shown here is derived from an EMBL/GenBank/DDBJ whole genome shotgun (WGS) entry which is preliminary data.</text>
</comment>
<dbReference type="PANTHER" id="PTHR12585">
    <property type="entry name" value="SCC1 / RAD21 FAMILY MEMBER"/>
    <property type="match status" value="1"/>
</dbReference>
<keyword evidence="3" id="KW-0539">Nucleus</keyword>
<evidence type="ECO:0000313" key="8">
    <source>
        <dbReference type="Proteomes" id="UP000383932"/>
    </source>
</evidence>
<comment type="similarity">
    <text evidence="2">Belongs to the rad21 family.</text>
</comment>
<feature type="region of interest" description="Disordered" evidence="4">
    <location>
        <begin position="195"/>
        <end position="354"/>
    </location>
</feature>
<dbReference type="InterPro" id="IPR006910">
    <property type="entry name" value="Rad21_Rec8_N"/>
</dbReference>
<dbReference type="GO" id="GO:0030892">
    <property type="term" value="C:mitotic cohesin complex"/>
    <property type="evidence" value="ECO:0007669"/>
    <property type="project" value="TreeGrafter"/>
</dbReference>
<evidence type="ECO:0000256" key="1">
    <source>
        <dbReference type="ARBA" id="ARBA00004123"/>
    </source>
</evidence>
<dbReference type="SUPFAM" id="SSF46785">
    <property type="entry name" value="Winged helix' DNA-binding domain"/>
    <property type="match status" value="1"/>
</dbReference>
<feature type="region of interest" description="Disordered" evidence="4">
    <location>
        <begin position="447"/>
        <end position="494"/>
    </location>
</feature>
<evidence type="ECO:0000259" key="6">
    <source>
        <dbReference type="Pfam" id="PF04825"/>
    </source>
</evidence>
<feature type="compositionally biased region" description="Basic and acidic residues" evidence="4">
    <location>
        <begin position="232"/>
        <end position="251"/>
    </location>
</feature>
<proteinExistence type="inferred from homology"/>
<feature type="compositionally biased region" description="Basic and acidic residues" evidence="4">
    <location>
        <begin position="299"/>
        <end position="310"/>
    </location>
</feature>
<evidence type="ECO:0000256" key="4">
    <source>
        <dbReference type="SAM" id="MobiDB-lite"/>
    </source>
</evidence>
<dbReference type="InterPro" id="IPR039781">
    <property type="entry name" value="Rad21/Rec8-like"/>
</dbReference>
<keyword evidence="8" id="KW-1185">Reference proteome</keyword>
<dbReference type="Pfam" id="PF04825">
    <property type="entry name" value="Rad21_Rec8_N"/>
    <property type="match status" value="1"/>
</dbReference>
<dbReference type="GO" id="GO:0003682">
    <property type="term" value="F:chromatin binding"/>
    <property type="evidence" value="ECO:0007669"/>
    <property type="project" value="TreeGrafter"/>
</dbReference>
<gene>
    <name evidence="7" type="ORF">CTheo_1434</name>
</gene>
<evidence type="ECO:0000259" key="5">
    <source>
        <dbReference type="Pfam" id="PF04824"/>
    </source>
</evidence>
<evidence type="ECO:0000256" key="3">
    <source>
        <dbReference type="ARBA" id="ARBA00023242"/>
    </source>
</evidence>
<comment type="subcellular location">
    <subcellularLocation>
        <location evidence="1">Nucleus</location>
    </subcellularLocation>
</comment>
<evidence type="ECO:0000313" key="7">
    <source>
        <dbReference type="EMBL" id="KAB5595146.1"/>
    </source>
</evidence>
<feature type="domain" description="Rad21/Rec8-like protein C-terminal eukaryotic" evidence="5">
    <location>
        <begin position="629"/>
        <end position="681"/>
    </location>
</feature>
<dbReference type="GO" id="GO:0005634">
    <property type="term" value="C:nucleus"/>
    <property type="evidence" value="ECO:0007669"/>
    <property type="project" value="UniProtKB-SubCell"/>
</dbReference>
<reference evidence="7 8" key="1">
    <citation type="journal article" date="2019" name="Fungal Biol. Biotechnol.">
        <title>Draft genome sequence of fastidious pathogen Ceratobasidium theobromae, which causes vascular-streak dieback in Theobroma cacao.</title>
        <authorList>
            <person name="Ali S.S."/>
            <person name="Asman A."/>
            <person name="Shao J."/>
            <person name="Firmansyah A.P."/>
            <person name="Susilo A.W."/>
            <person name="Rosmana A."/>
            <person name="McMahon P."/>
            <person name="Junaid M."/>
            <person name="Guest D."/>
            <person name="Kheng T.Y."/>
            <person name="Meinhardt L.W."/>
            <person name="Bailey B.A."/>
        </authorList>
    </citation>
    <scope>NUCLEOTIDE SEQUENCE [LARGE SCALE GENOMIC DNA]</scope>
    <source>
        <strain evidence="7 8">CT2</strain>
    </source>
</reference>
<feature type="compositionally biased region" description="Basic and acidic residues" evidence="4">
    <location>
        <begin position="338"/>
        <end position="350"/>
    </location>
</feature>
<evidence type="ECO:0000256" key="2">
    <source>
        <dbReference type="ARBA" id="ARBA00009870"/>
    </source>
</evidence>
<dbReference type="GO" id="GO:0007064">
    <property type="term" value="P:mitotic sister chromatid cohesion"/>
    <property type="evidence" value="ECO:0007669"/>
    <property type="project" value="TreeGrafter"/>
</dbReference>
<dbReference type="AlphaFoldDB" id="A0A5N5QVE6"/>
<feature type="region of interest" description="Disordered" evidence="4">
    <location>
        <begin position="538"/>
        <end position="568"/>
    </location>
</feature>
<dbReference type="PANTHER" id="PTHR12585:SF69">
    <property type="entry name" value="FI11703P"/>
    <property type="match status" value="1"/>
</dbReference>
<dbReference type="OrthoDB" id="10071381at2759"/>
<sequence>MFYSEAILSRRGPLGKVWLAAHWERKLSKTQTLQTDITESVDAILGQEIVPMALRLSGQLLLGVCRIYSRKAKYLLDDCNEALLKIKLAFRPGIVDMTEDQLQVPRNAITLSGEGLDIDLLMPDMNWDLDFVVSQAPGGTQNLARPGDITLANAGDITLTLDDTGYGFDLGPLDGIGSQDIDFDLGLDYGDIEQASSHKDADGDETMSVEVGRDAPAPRSARESLASALGRGGEDIERLSERSRSKSRELTLEPEPEPGFGFGMDIDVGDLEGGLDLGIGFDEPAPLPEPAPEDTAQLEGEKTPLADRSRASTPLSEPPPTPKADDVLPGITPTTAERISKKAEETEKLSGRKKTTAKKIVVDSVAELADERRGRRDEDLSAIQTEQQFLPNNTTVMRLLEVRADPVAHFLPTKTTPNGTFFCAAPPGLPPALAEMFMFPTTNLRRTRAGPASAATPGAQPAEQEEEEELRTPKRARISAPETEEPEVEYGMRRDVSERAASERPFVGDVTLPISEGLGALGEDQPFDFGDVTLDVSMGPQLSPPKSRAQSVADDDVRSRYSTPGPGQAFDEAECAIAAFDYRVKSTESQTQTSESDITGETKVKGVSKNTAKALQLLQARLQPDEGGEEKVLSFAEVSIKATRRAASAFFFELLLLSTRDCIKVSQESAFANIEARAKDRLWEQQVPTPGEVETGREATPSASSVIEGEPE</sequence>
<dbReference type="InterPro" id="IPR036390">
    <property type="entry name" value="WH_DNA-bd_sf"/>
</dbReference>